<sequence>MWDKAWDARWKVVWKRLGPVAHPHGNGRMQSIANITGNINIISAPVDGCAPGRTAGRAPVQLLPTESSSVLLSVIMAGSYGKYLRIPQHSPNETSKKQDESQDPDSTTNKHHALNEITTSYIHRVPVDERYNCAVNWLGNSLPLESNTYQVWATPRECAIESAWAAAWSAAETRGAATSKSVLAVENSGDGPQTYTLAGARPRARTSVHPGVLGAISVTKSVTRIAIRASQRLSISFNREHSQESPGMASSHAGDSMEASRRSLQNQSPLGAVAPSSEVNSLPLDIPHTSTRQKLLSEIETSSPLALYPQAEGSTLPSRIPRVRKSSGASSKQRKSDALTAGLHPISEASSRVDLSTPNPTVGSAGGILEPFPANAPVQMIAQKSLDSSVLSSGRTSPRPRSESATRRLRKHVITRWSDSQRYSEFEDAFVDKTQERKYREKKERSCAQAVQHMLSPTVFEEKLREANPTQQAQEAWDRAASLSGKTTFERKLKGLAQQEWEKIVDHRKRNSLTPLGDQPNDWENQFISAWERAWKESWAAAWAEVWRQSYKEAILRGVEFGVEEIFDDLDPKPKRRTYESLESSRPYSKLRESLLDNKSSLGSLEQIHQWMKELSYLSESLQYSVPTLRDECMEITVIKDKPKAPSGLMGRLGTTEVKTEPVRMSHYDLQEWLAEVYIFQKVHRDKQVYNLFLRGIAEVWDSVSEISSL</sequence>
<organism evidence="2 3">
    <name type="scientific">Rhizoctonia solani</name>
    <dbReference type="NCBI Taxonomy" id="456999"/>
    <lineage>
        <taxon>Eukaryota</taxon>
        <taxon>Fungi</taxon>
        <taxon>Dikarya</taxon>
        <taxon>Basidiomycota</taxon>
        <taxon>Agaricomycotina</taxon>
        <taxon>Agaricomycetes</taxon>
        <taxon>Cantharellales</taxon>
        <taxon>Ceratobasidiaceae</taxon>
        <taxon>Rhizoctonia</taxon>
    </lineage>
</organism>
<evidence type="ECO:0000313" key="3">
    <source>
        <dbReference type="Proteomes" id="UP000663861"/>
    </source>
</evidence>
<name>A0A8H3HC50_9AGAM</name>
<evidence type="ECO:0000313" key="2">
    <source>
        <dbReference type="EMBL" id="CAE6499843.1"/>
    </source>
</evidence>
<comment type="caution">
    <text evidence="2">The sequence shown here is derived from an EMBL/GenBank/DDBJ whole genome shotgun (WGS) entry which is preliminary data.</text>
</comment>
<gene>
    <name evidence="2" type="ORF">RDB_LOCUS121118</name>
</gene>
<accession>A0A8H3HC50</accession>
<feature type="compositionally biased region" description="Polar residues" evidence="1">
    <location>
        <begin position="348"/>
        <end position="359"/>
    </location>
</feature>
<feature type="region of interest" description="Disordered" evidence="1">
    <location>
        <begin position="387"/>
        <end position="407"/>
    </location>
</feature>
<feature type="region of interest" description="Disordered" evidence="1">
    <location>
        <begin position="308"/>
        <end position="359"/>
    </location>
</feature>
<dbReference type="EMBL" id="CAJMWY010003181">
    <property type="protein sequence ID" value="CAE6499843.1"/>
    <property type="molecule type" value="Genomic_DNA"/>
</dbReference>
<dbReference type="AlphaFoldDB" id="A0A8H3HC50"/>
<reference evidence="2" key="1">
    <citation type="submission" date="2021-01" db="EMBL/GenBank/DDBJ databases">
        <authorList>
            <person name="Kaushik A."/>
        </authorList>
    </citation>
    <scope>NUCLEOTIDE SEQUENCE</scope>
    <source>
        <strain evidence="2">AG4-RS23</strain>
    </source>
</reference>
<feature type="compositionally biased region" description="Polar residues" evidence="1">
    <location>
        <begin position="387"/>
        <end position="396"/>
    </location>
</feature>
<protein>
    <submittedName>
        <fullName evidence="2">Uncharacterized protein</fullName>
    </submittedName>
</protein>
<dbReference type="Proteomes" id="UP000663861">
    <property type="component" value="Unassembled WGS sequence"/>
</dbReference>
<feature type="region of interest" description="Disordered" evidence="1">
    <location>
        <begin position="87"/>
        <end position="114"/>
    </location>
</feature>
<proteinExistence type="predicted"/>
<evidence type="ECO:0000256" key="1">
    <source>
        <dbReference type="SAM" id="MobiDB-lite"/>
    </source>
</evidence>
<feature type="region of interest" description="Disordered" evidence="1">
    <location>
        <begin position="237"/>
        <end position="285"/>
    </location>
</feature>